<dbReference type="PROSITE" id="PS00623">
    <property type="entry name" value="GMC_OXRED_1"/>
    <property type="match status" value="1"/>
</dbReference>
<evidence type="ECO:0000256" key="6">
    <source>
        <dbReference type="PIRSR" id="PIRSR000137-2"/>
    </source>
</evidence>
<dbReference type="EnsemblMetazoa" id="XM_038201289.1">
    <property type="protein sequence ID" value="XP_038057217.1"/>
    <property type="gene ID" value="LOC119728860"/>
</dbReference>
<dbReference type="Pfam" id="PF05199">
    <property type="entry name" value="GMC_oxred_C"/>
    <property type="match status" value="1"/>
</dbReference>
<feature type="domain" description="Glucose-methanol-choline oxidoreductase N-terminal" evidence="10">
    <location>
        <begin position="300"/>
        <end position="314"/>
    </location>
</feature>
<feature type="domain" description="Glucose-methanol-choline oxidoreductase N-terminal" evidence="9">
    <location>
        <begin position="128"/>
        <end position="151"/>
    </location>
</feature>
<dbReference type="NCBIfam" id="TIGR01810">
    <property type="entry name" value="betA"/>
    <property type="match status" value="1"/>
</dbReference>
<evidence type="ECO:0000256" key="4">
    <source>
        <dbReference type="ARBA" id="ARBA00022827"/>
    </source>
</evidence>
<evidence type="ECO:0000256" key="5">
    <source>
        <dbReference type="ARBA" id="ARBA00023002"/>
    </source>
</evidence>
<dbReference type="OrthoDB" id="269227at2759"/>
<dbReference type="InterPro" id="IPR036188">
    <property type="entry name" value="FAD/NAD-bd_sf"/>
</dbReference>
<evidence type="ECO:0000259" key="10">
    <source>
        <dbReference type="PROSITE" id="PS00624"/>
    </source>
</evidence>
<keyword evidence="5" id="KW-0560">Oxidoreductase</keyword>
<dbReference type="InterPro" id="IPR000172">
    <property type="entry name" value="GMC_OxRdtase_N"/>
</dbReference>
<dbReference type="NCBIfam" id="NF002550">
    <property type="entry name" value="PRK02106.1"/>
    <property type="match status" value="1"/>
</dbReference>
<dbReference type="InterPro" id="IPR011533">
    <property type="entry name" value="BetA"/>
</dbReference>
<dbReference type="InterPro" id="IPR007867">
    <property type="entry name" value="GMC_OxRtase_C"/>
</dbReference>
<dbReference type="Pfam" id="PF00732">
    <property type="entry name" value="GMC_oxred_N"/>
    <property type="match status" value="1"/>
</dbReference>
<dbReference type="GeneID" id="119728860"/>
<keyword evidence="4 6" id="KW-0274">FAD</keyword>
<protein>
    <recommendedName>
        <fullName evidence="8">Choline dehydrogenase</fullName>
        <ecNumber evidence="8">1.1.99.1</ecNumber>
    </recommendedName>
</protein>
<evidence type="ECO:0000313" key="12">
    <source>
        <dbReference type="Proteomes" id="UP000887568"/>
    </source>
</evidence>
<comment type="pathway">
    <text evidence="8">Amine and polyamine biosynthesis; betaine biosynthesis via choline pathway; betaine aldehyde from choline (cytochrome c reductase route): step 1/1.</text>
</comment>
<reference evidence="11" key="1">
    <citation type="submission" date="2022-11" db="UniProtKB">
        <authorList>
            <consortium name="EnsemblMetazoa"/>
        </authorList>
    </citation>
    <scope>IDENTIFICATION</scope>
</reference>
<keyword evidence="12" id="KW-1185">Reference proteome</keyword>
<dbReference type="PANTHER" id="PTHR11552:SF147">
    <property type="entry name" value="CHOLINE DEHYDROGENASE, MITOCHONDRIAL"/>
    <property type="match status" value="1"/>
</dbReference>
<organism evidence="11 12">
    <name type="scientific">Patiria miniata</name>
    <name type="common">Bat star</name>
    <name type="synonym">Asterina miniata</name>
    <dbReference type="NCBI Taxonomy" id="46514"/>
    <lineage>
        <taxon>Eukaryota</taxon>
        <taxon>Metazoa</taxon>
        <taxon>Echinodermata</taxon>
        <taxon>Eleutherozoa</taxon>
        <taxon>Asterozoa</taxon>
        <taxon>Asteroidea</taxon>
        <taxon>Valvatacea</taxon>
        <taxon>Valvatida</taxon>
        <taxon>Asterinidae</taxon>
        <taxon>Patiria</taxon>
    </lineage>
</organism>
<evidence type="ECO:0000259" key="9">
    <source>
        <dbReference type="PROSITE" id="PS00623"/>
    </source>
</evidence>
<evidence type="ECO:0000256" key="3">
    <source>
        <dbReference type="ARBA" id="ARBA00022630"/>
    </source>
</evidence>
<name>A0A914A066_PATMI</name>
<comment type="cofactor">
    <cofactor evidence="1 6">
        <name>FAD</name>
        <dbReference type="ChEBI" id="CHEBI:57692"/>
    </cofactor>
</comment>
<dbReference type="RefSeq" id="XP_038057216.1">
    <property type="nucleotide sequence ID" value="XM_038201288.1"/>
</dbReference>
<sequence>MNTSRVTLLRNLPRWRMAPWKHNEVLIPATWFQRYQAIHSTSRLRADQNEYTHIIVGAGSAGCVLANRLSAEPTNNVLLLEAGPKDYSWKIHMPAALMYPLTSDTYNWFYTTEPVPHMNNREMYWPRGRVWGGSSSINAMCYVRGHALDQDRWEKEGAEGWSYANCLPYFRRAQTHELGPNEYRGGDGPLHVSRGKSDNPLYQAFIDAGVQAGYPATDDMNGYQQEGFGYMDLSVHKGFRWSAASAYLRPAMKRKNLTVTSKLLTTRVLFEGTKAVGVEYLQKGQKTTARASREVILCGGAINSPQLLMLSGIGDADELSKHSIPVVAHLPGVGQNLQDHLDLYLQYQCTQPITLYTAQWKFPHNMIRIGLRWFLFQSGLGASPHLEAGGFIRSQPGVEHPDIQFHFLPSVVIDHGRIMGYCHAYQVHVGSMRATSKGYVKLRSNNPEEHPIIQPNYLETEIDRWEMRQCVRLAREIMSQKAFDPFRGPEIQPGAAAESDKDLDEFVRKTGDSAYHPSCTCKMGSTSDPMTVVDSQTRVLGVENLRVVDASIMPSIASGNLNAPTIMIAEKAADIILGKEPLPKSDAPVYRPATLETQR</sequence>
<dbReference type="AlphaFoldDB" id="A0A914A066"/>
<dbReference type="RefSeq" id="XP_038057217.1">
    <property type="nucleotide sequence ID" value="XM_038201289.1"/>
</dbReference>
<dbReference type="SUPFAM" id="SSF54373">
    <property type="entry name" value="FAD-linked reductases, C-terminal domain"/>
    <property type="match status" value="1"/>
</dbReference>
<evidence type="ECO:0000256" key="8">
    <source>
        <dbReference type="RuleBase" id="RU003969"/>
    </source>
</evidence>
<dbReference type="Gene3D" id="3.30.560.10">
    <property type="entry name" value="Glucose Oxidase, domain 3"/>
    <property type="match status" value="1"/>
</dbReference>
<dbReference type="RefSeq" id="XP_038057215.1">
    <property type="nucleotide sequence ID" value="XM_038201287.1"/>
</dbReference>
<dbReference type="GO" id="GO:0005743">
    <property type="term" value="C:mitochondrial inner membrane"/>
    <property type="evidence" value="ECO:0007669"/>
    <property type="project" value="TreeGrafter"/>
</dbReference>
<dbReference type="PIRSF" id="PIRSF000137">
    <property type="entry name" value="Alcohol_oxidase"/>
    <property type="match status" value="1"/>
</dbReference>
<dbReference type="GO" id="GO:0019285">
    <property type="term" value="P:glycine betaine biosynthetic process from choline"/>
    <property type="evidence" value="ECO:0007669"/>
    <property type="project" value="InterPro"/>
</dbReference>
<comment type="similarity">
    <text evidence="2 7">Belongs to the GMC oxidoreductase family.</text>
</comment>
<dbReference type="OMA" id="NHFESCA"/>
<feature type="binding site" evidence="6">
    <location>
        <position position="130"/>
    </location>
    <ligand>
        <name>FAD</name>
        <dbReference type="ChEBI" id="CHEBI:57692"/>
    </ligand>
</feature>
<evidence type="ECO:0000256" key="7">
    <source>
        <dbReference type="RuleBase" id="RU003968"/>
    </source>
</evidence>
<keyword evidence="3 7" id="KW-0285">Flavoprotein</keyword>
<dbReference type="Gene3D" id="3.50.50.60">
    <property type="entry name" value="FAD/NAD(P)-binding domain"/>
    <property type="match status" value="1"/>
</dbReference>
<dbReference type="InterPro" id="IPR012132">
    <property type="entry name" value="GMC_OxRdtase"/>
</dbReference>
<evidence type="ECO:0000256" key="1">
    <source>
        <dbReference type="ARBA" id="ARBA00001974"/>
    </source>
</evidence>
<dbReference type="EC" id="1.1.99.1" evidence="8"/>
<dbReference type="RefSeq" id="XP_038057218.1">
    <property type="nucleotide sequence ID" value="XM_038201290.1"/>
</dbReference>
<dbReference type="GO" id="GO:0008812">
    <property type="term" value="F:choline dehydrogenase activity"/>
    <property type="evidence" value="ECO:0007669"/>
    <property type="project" value="UniProtKB-EC"/>
</dbReference>
<dbReference type="PANTHER" id="PTHR11552">
    <property type="entry name" value="GLUCOSE-METHANOL-CHOLINE GMC OXIDOREDUCTASE"/>
    <property type="match status" value="1"/>
</dbReference>
<accession>A0A914A066</accession>
<dbReference type="EnsemblMetazoa" id="XM_038201290.1">
    <property type="protein sequence ID" value="XP_038057218.1"/>
    <property type="gene ID" value="LOC119728860"/>
</dbReference>
<dbReference type="Proteomes" id="UP000887568">
    <property type="component" value="Unplaced"/>
</dbReference>
<evidence type="ECO:0000313" key="11">
    <source>
        <dbReference type="EnsemblMetazoa" id="XP_038057217.1"/>
    </source>
</evidence>
<dbReference type="EnsemblMetazoa" id="XM_038201287.1">
    <property type="protein sequence ID" value="XP_038057215.1"/>
    <property type="gene ID" value="LOC119728860"/>
</dbReference>
<dbReference type="PROSITE" id="PS00624">
    <property type="entry name" value="GMC_OXRED_2"/>
    <property type="match status" value="1"/>
</dbReference>
<proteinExistence type="inferred from homology"/>
<dbReference type="GO" id="GO:0050660">
    <property type="term" value="F:flavin adenine dinucleotide binding"/>
    <property type="evidence" value="ECO:0007669"/>
    <property type="project" value="InterPro"/>
</dbReference>
<evidence type="ECO:0000256" key="2">
    <source>
        <dbReference type="ARBA" id="ARBA00010790"/>
    </source>
</evidence>
<comment type="catalytic activity">
    <reaction evidence="8">
        <text>choline + A = betaine aldehyde + AH2</text>
        <dbReference type="Rhea" id="RHEA:17433"/>
        <dbReference type="ChEBI" id="CHEBI:13193"/>
        <dbReference type="ChEBI" id="CHEBI:15354"/>
        <dbReference type="ChEBI" id="CHEBI:15710"/>
        <dbReference type="ChEBI" id="CHEBI:17499"/>
        <dbReference type="EC" id="1.1.99.1"/>
    </reaction>
</comment>
<dbReference type="SUPFAM" id="SSF51905">
    <property type="entry name" value="FAD/NAD(P)-binding domain"/>
    <property type="match status" value="1"/>
</dbReference>
<dbReference type="EnsemblMetazoa" id="XM_038201288.1">
    <property type="protein sequence ID" value="XP_038057216.1"/>
    <property type="gene ID" value="LOC119728860"/>
</dbReference>